<dbReference type="AlphaFoldDB" id="A0A147IJZ7"/>
<accession>A0A147IJZ7</accession>
<name>A0A147IJZ7_9SPHN</name>
<gene>
    <name evidence="1" type="ORF">NS355_17320</name>
</gene>
<dbReference type="RefSeq" id="WP_058746811.1">
    <property type="nucleotide sequence ID" value="NZ_LDTF01000121.1"/>
</dbReference>
<evidence type="ECO:0000313" key="1">
    <source>
        <dbReference type="EMBL" id="KTT94493.1"/>
    </source>
</evidence>
<dbReference type="Proteomes" id="UP000073923">
    <property type="component" value="Unassembled WGS sequence"/>
</dbReference>
<dbReference type="EMBL" id="LDTF01000121">
    <property type="protein sequence ID" value="KTT94493.1"/>
    <property type="molecule type" value="Genomic_DNA"/>
</dbReference>
<sequence>MKSGKRAQATHKRQHFVPKSYLASWTDPGTPSGQEPYVHLLTKDGSGYRRKAPAKIFRETDLYTIKMAGGVRDLTLEHGLSQLEDNFMRVVREFIVPRRPLPTIPRLKLMLFVAALHARTLKMRDHHSAQWKRLLDIAERGAPEDGRIEWRDGTTDPDAPSYIHVDNIRELVENPMPTTVPAAIDAETPLMMQMHARILCIESDTGFITSDSPVVWMNAEKEQTQETRFWGPSFIDEELEITVPLTPHHALLLRHGTPGLDYVEVPDKAMRMLNARTRHYANQETVSRLGYYEPLSLQDPSLRMSVSGASYVR</sequence>
<reference evidence="1 2" key="1">
    <citation type="journal article" date="2016" name="Front. Microbiol.">
        <title>Genomic Resource of Rice Seed Associated Bacteria.</title>
        <authorList>
            <person name="Midha S."/>
            <person name="Bansal K."/>
            <person name="Sharma S."/>
            <person name="Kumar N."/>
            <person name="Patil P.P."/>
            <person name="Chaudhry V."/>
            <person name="Patil P.B."/>
        </authorList>
    </citation>
    <scope>NUCLEOTIDE SEQUENCE [LARGE SCALE GENOMIC DNA]</scope>
    <source>
        <strain evidence="1 2">NS355</strain>
    </source>
</reference>
<organism evidence="1 2">
    <name type="scientific">Sphingomonas yabuuchiae</name>
    <dbReference type="NCBI Taxonomy" id="172044"/>
    <lineage>
        <taxon>Bacteria</taxon>
        <taxon>Pseudomonadati</taxon>
        <taxon>Pseudomonadota</taxon>
        <taxon>Alphaproteobacteria</taxon>
        <taxon>Sphingomonadales</taxon>
        <taxon>Sphingomonadaceae</taxon>
        <taxon>Sphingomonas</taxon>
    </lineage>
</organism>
<evidence type="ECO:0000313" key="2">
    <source>
        <dbReference type="Proteomes" id="UP000073923"/>
    </source>
</evidence>
<evidence type="ECO:0008006" key="3">
    <source>
        <dbReference type="Google" id="ProtNLM"/>
    </source>
</evidence>
<comment type="caution">
    <text evidence="1">The sequence shown here is derived from an EMBL/GenBank/DDBJ whole genome shotgun (WGS) entry which is preliminary data.</text>
</comment>
<protein>
    <recommendedName>
        <fullName evidence="3">DUF4238 domain-containing protein</fullName>
    </recommendedName>
</protein>
<proteinExistence type="predicted"/>
<dbReference type="PATRIC" id="fig|172044.3.peg.401"/>
<dbReference type="Pfam" id="PF14022">
    <property type="entry name" value="DUF4238"/>
    <property type="match status" value="1"/>
</dbReference>
<dbReference type="InterPro" id="IPR025332">
    <property type="entry name" value="DUF4238"/>
</dbReference>